<evidence type="ECO:0000256" key="1">
    <source>
        <dbReference type="SAM" id="Phobius"/>
    </source>
</evidence>
<dbReference type="PANTHER" id="PTHR34978">
    <property type="entry name" value="POSSIBLE SENSOR-TRANSDUCER PROTEIN BLAR"/>
    <property type="match status" value="1"/>
</dbReference>
<keyword evidence="1" id="KW-0812">Transmembrane</keyword>
<name>A0A9W6C6I7_9FIRM</name>
<protein>
    <recommendedName>
        <fullName evidence="2">Peptidase M56 domain-containing protein</fullName>
    </recommendedName>
</protein>
<keyword evidence="1" id="KW-0472">Membrane</keyword>
<evidence type="ECO:0000313" key="3">
    <source>
        <dbReference type="EMBL" id="GLG05104.1"/>
    </source>
</evidence>
<evidence type="ECO:0000313" key="4">
    <source>
        <dbReference type="Proteomes" id="UP001145145"/>
    </source>
</evidence>
<dbReference type="EMBL" id="BSBO01000023">
    <property type="protein sequence ID" value="GLG05104.1"/>
    <property type="molecule type" value="Genomic_DNA"/>
</dbReference>
<reference evidence="3 4" key="1">
    <citation type="journal article" date="2023" name="Int. J. Syst. Evol. Microbiol.">
        <title>Sellimonas catena sp. nov., isolated from human faeces.</title>
        <authorList>
            <person name="Hisatomi A."/>
            <person name="Ohkuma M."/>
            <person name="Sakamoto M."/>
        </authorList>
    </citation>
    <scope>NUCLEOTIDE SEQUENCE [LARGE SCALE GENOMIC DNA]</scope>
    <source>
        <strain evidence="3 4">12EGH17</strain>
    </source>
</reference>
<feature type="transmembrane region" description="Helical" evidence="1">
    <location>
        <begin position="164"/>
        <end position="185"/>
    </location>
</feature>
<proteinExistence type="predicted"/>
<dbReference type="Pfam" id="PF05569">
    <property type="entry name" value="Peptidase_M56"/>
    <property type="match status" value="1"/>
</dbReference>
<keyword evidence="4" id="KW-1185">Reference proteome</keyword>
<dbReference type="InterPro" id="IPR052173">
    <property type="entry name" value="Beta-lactam_resp_regulator"/>
</dbReference>
<sequence length="247" mass="28857">MYKRFIKKSGIHSLRIAVTPEKTASIFGVIRPILILPQKGILEEDLKFIILHELEHYRHHDLWIKFLLDVLSCFHWWNPCIYLLKRDTNLALELCTDQRVIKNSDKREKLDYAESLLRVSKAFATGTNKTVSQVHYDLSLVEKGSLQIRVQRLLDAKRTKRHTLFNGVQTLFLISLLMFSMFIVFEPASHEIPEEVQSDTFSITPDNAYLIKEKGEYHLYVNDEYLSTIDQTSVEESFSDIPIIKEE</sequence>
<accession>A0A9W6C6I7</accession>
<dbReference type="PANTHER" id="PTHR34978:SF3">
    <property type="entry name" value="SLR0241 PROTEIN"/>
    <property type="match status" value="1"/>
</dbReference>
<feature type="domain" description="Peptidase M56" evidence="2">
    <location>
        <begin position="25"/>
        <end position="133"/>
    </location>
</feature>
<keyword evidence="1" id="KW-1133">Transmembrane helix</keyword>
<organism evidence="3 4">
    <name type="scientific">Sellimonas catena</name>
    <dbReference type="NCBI Taxonomy" id="2994035"/>
    <lineage>
        <taxon>Bacteria</taxon>
        <taxon>Bacillati</taxon>
        <taxon>Bacillota</taxon>
        <taxon>Clostridia</taxon>
        <taxon>Lachnospirales</taxon>
        <taxon>Lachnospiraceae</taxon>
        <taxon>Sellimonas</taxon>
    </lineage>
</organism>
<gene>
    <name evidence="3" type="ORF">Selli1_22780</name>
</gene>
<dbReference type="CDD" id="cd07341">
    <property type="entry name" value="M56_BlaR1_MecR1_like"/>
    <property type="match status" value="1"/>
</dbReference>
<dbReference type="AlphaFoldDB" id="A0A9W6C6I7"/>
<dbReference type="Proteomes" id="UP001145145">
    <property type="component" value="Unassembled WGS sequence"/>
</dbReference>
<comment type="caution">
    <text evidence="3">The sequence shown here is derived from an EMBL/GenBank/DDBJ whole genome shotgun (WGS) entry which is preliminary data.</text>
</comment>
<dbReference type="InterPro" id="IPR008756">
    <property type="entry name" value="Peptidase_M56"/>
</dbReference>
<evidence type="ECO:0000259" key="2">
    <source>
        <dbReference type="Pfam" id="PF05569"/>
    </source>
</evidence>